<evidence type="ECO:0000256" key="2">
    <source>
        <dbReference type="ARBA" id="ARBA00023015"/>
    </source>
</evidence>
<dbReference type="Gene3D" id="1.25.40.10">
    <property type="entry name" value="Tetratricopeptide repeat domain"/>
    <property type="match status" value="2"/>
</dbReference>
<dbReference type="GO" id="GO:0006355">
    <property type="term" value="P:regulation of DNA-templated transcription"/>
    <property type="evidence" value="ECO:0007669"/>
    <property type="project" value="InterPro"/>
</dbReference>
<dbReference type="InterPro" id="IPR016032">
    <property type="entry name" value="Sig_transdc_resp-reg_C-effctor"/>
</dbReference>
<proteinExistence type="inferred from homology"/>
<dbReference type="GO" id="GO:0000160">
    <property type="term" value="P:phosphorelay signal transduction system"/>
    <property type="evidence" value="ECO:0007669"/>
    <property type="project" value="InterPro"/>
</dbReference>
<dbReference type="Pfam" id="PF00486">
    <property type="entry name" value="Trans_reg_C"/>
    <property type="match status" value="1"/>
</dbReference>
<dbReference type="SMART" id="SM00862">
    <property type="entry name" value="Trans_reg_C"/>
    <property type="match status" value="1"/>
</dbReference>
<dbReference type="Proteomes" id="UP000295124">
    <property type="component" value="Unassembled WGS sequence"/>
</dbReference>
<dbReference type="OrthoDB" id="3587032at2"/>
<evidence type="ECO:0000313" key="8">
    <source>
        <dbReference type="Proteomes" id="UP000295124"/>
    </source>
</evidence>
<evidence type="ECO:0000256" key="1">
    <source>
        <dbReference type="ARBA" id="ARBA00005820"/>
    </source>
</evidence>
<dbReference type="PANTHER" id="PTHR35807:SF1">
    <property type="entry name" value="TRANSCRIPTIONAL REGULATOR REDD"/>
    <property type="match status" value="1"/>
</dbReference>
<dbReference type="PANTHER" id="PTHR35807">
    <property type="entry name" value="TRANSCRIPTIONAL REGULATOR REDD-RELATED"/>
    <property type="match status" value="1"/>
</dbReference>
<protein>
    <recommendedName>
        <fullName evidence="6">OmpR/PhoB-type domain-containing protein</fullName>
    </recommendedName>
</protein>
<dbReference type="InterPro" id="IPR001867">
    <property type="entry name" value="OmpR/PhoB-type_DNA-bd"/>
</dbReference>
<evidence type="ECO:0000256" key="5">
    <source>
        <dbReference type="PROSITE-ProRule" id="PRU01091"/>
    </source>
</evidence>
<comment type="caution">
    <text evidence="7">The sequence shown here is derived from an EMBL/GenBank/DDBJ whole genome shotgun (WGS) entry which is preliminary data.</text>
</comment>
<keyword evidence="2" id="KW-0805">Transcription regulation</keyword>
<dbReference type="Gene3D" id="3.40.50.300">
    <property type="entry name" value="P-loop containing nucleotide triphosphate hydrolases"/>
    <property type="match status" value="1"/>
</dbReference>
<accession>A0A4R4ZRR4</accession>
<feature type="domain" description="OmpR/PhoB-type" evidence="6">
    <location>
        <begin position="1"/>
        <end position="96"/>
    </location>
</feature>
<keyword evidence="8" id="KW-1185">Reference proteome</keyword>
<comment type="similarity">
    <text evidence="1">Belongs to the AfsR/DnrI/RedD regulatory family.</text>
</comment>
<dbReference type="SUPFAM" id="SSF52540">
    <property type="entry name" value="P-loop containing nucleoside triphosphate hydrolases"/>
    <property type="match status" value="1"/>
</dbReference>
<dbReference type="CDD" id="cd15831">
    <property type="entry name" value="BTAD"/>
    <property type="match status" value="1"/>
</dbReference>
<evidence type="ECO:0000256" key="4">
    <source>
        <dbReference type="ARBA" id="ARBA00023163"/>
    </source>
</evidence>
<dbReference type="Gene3D" id="1.10.10.10">
    <property type="entry name" value="Winged helix-like DNA-binding domain superfamily/Winged helix DNA-binding domain"/>
    <property type="match status" value="1"/>
</dbReference>
<keyword evidence="3 5" id="KW-0238">DNA-binding</keyword>
<dbReference type="InterPro" id="IPR036388">
    <property type="entry name" value="WH-like_DNA-bd_sf"/>
</dbReference>
<dbReference type="SMART" id="SM01043">
    <property type="entry name" value="BTAD"/>
    <property type="match status" value="1"/>
</dbReference>
<dbReference type="InterPro" id="IPR005158">
    <property type="entry name" value="BTAD"/>
</dbReference>
<dbReference type="InterPro" id="IPR027417">
    <property type="entry name" value="P-loop_NTPase"/>
</dbReference>
<keyword evidence="4" id="KW-0804">Transcription</keyword>
<gene>
    <name evidence="7" type="ORF">E1263_10010</name>
</gene>
<dbReference type="InterPro" id="IPR011990">
    <property type="entry name" value="TPR-like_helical_dom_sf"/>
</dbReference>
<organism evidence="7 8">
    <name type="scientific">Kribbella antibiotica</name>
    <dbReference type="NCBI Taxonomy" id="190195"/>
    <lineage>
        <taxon>Bacteria</taxon>
        <taxon>Bacillati</taxon>
        <taxon>Actinomycetota</taxon>
        <taxon>Actinomycetes</taxon>
        <taxon>Propionibacteriales</taxon>
        <taxon>Kribbellaceae</taxon>
        <taxon>Kribbella</taxon>
    </lineage>
</organism>
<sequence>MDFRLLGALEVHDGAAEIKLVRRQERLLLASLLLRANESLPTEQLIDLVWPDDPPEDARGALQVYVSRLRKAGIAIDGSRDGYAVRAPVGSVDLERFRAGVAEARGLGNAAERGTALRTALALWRGELLPELVDRAIRDRLCVPIEEERRRAVDERIQADLAAGLHAKLLDELPAVVAQDPTREATVAAWMTALHLTGRRQEALEVYADVAATLSDQFGLEPAPALRRLYSAILRNDPVDRAVSDDTVPRELPVDISLLVGRDELLADAVRALKVDAATICLWGAAGVGKSAAATRIGHLAADAFPDGQLFARLQDVAGEPVPARTLLGRMLRSLGLSSGEIPDDLPERREVFLQRTTDLALLLVLDDALDSGTVEQLLPAGSRSAVIVTSRAPLPELVTAVHRQVVGLDPEVSRGLLLRLIGRPVRDQEAIEVLVEHSAGLPLALRIVGSRLALSGDELLPALAGSLTLDSMVAGDLAVRTSLDRSLALAEPRTAQLLAGLSLVGVTEFPAWVAAPLLGHDELAGTAAFEQLVDLGLVELVAVEPLRRYKMHALVRSYATEQLAGDPAPTRQRYFEAVHRLTALADSGLNHGWTLAAHLETPATPVLPEAEGEIEADAIQWFEASWSLIDAAARSALGAGQPELAGTLTLLLSGYLSLRGYREPHNQLFQTIAEVVAETGPLELSVRLELALWMKHPGTPADQWSAGLRLRELAGQTGSLDLQTRAEMQLAESALRLARYQDAHRHGLLALALIDRMDGPEYLRVFAVCRLAAIAVELHDYEAAVRWGEQAVVLASPNSTAQAESRLLVGEIYAEVKRYEQAAEHLIAAAATARALSADDCLAQAHCLLAGVRAKQGNIADARSLMDVPRTIYVQVADPHLRIRIGLADADIAMTAGEFAEGRRIRLEVIEFVAGRGDTSVANYIQGVIDTDPRDPANA</sequence>
<dbReference type="PROSITE" id="PS51755">
    <property type="entry name" value="OMPR_PHOB"/>
    <property type="match status" value="1"/>
</dbReference>
<feature type="DNA-binding region" description="OmpR/PhoB-type" evidence="5">
    <location>
        <begin position="1"/>
        <end position="96"/>
    </location>
</feature>
<dbReference type="AlphaFoldDB" id="A0A4R4ZRR4"/>
<dbReference type="RefSeq" id="WP_132166931.1">
    <property type="nucleotide sequence ID" value="NZ_SMKX01000021.1"/>
</dbReference>
<dbReference type="PRINTS" id="PR00364">
    <property type="entry name" value="DISEASERSIST"/>
</dbReference>
<reference evidence="7 8" key="1">
    <citation type="submission" date="2019-03" db="EMBL/GenBank/DDBJ databases">
        <title>Draft genome sequences of novel Actinobacteria.</title>
        <authorList>
            <person name="Sahin N."/>
            <person name="Ay H."/>
            <person name="Saygin H."/>
        </authorList>
    </citation>
    <scope>NUCLEOTIDE SEQUENCE [LARGE SCALE GENOMIC DNA]</scope>
    <source>
        <strain evidence="7 8">JCM 13523</strain>
    </source>
</reference>
<dbReference type="Pfam" id="PF03704">
    <property type="entry name" value="BTAD"/>
    <property type="match status" value="1"/>
</dbReference>
<dbReference type="GO" id="GO:0003677">
    <property type="term" value="F:DNA binding"/>
    <property type="evidence" value="ECO:0007669"/>
    <property type="project" value="UniProtKB-UniRule"/>
</dbReference>
<dbReference type="SUPFAM" id="SSF46894">
    <property type="entry name" value="C-terminal effector domain of the bipartite response regulators"/>
    <property type="match status" value="1"/>
</dbReference>
<name>A0A4R4ZRR4_9ACTN</name>
<evidence type="ECO:0000256" key="3">
    <source>
        <dbReference type="ARBA" id="ARBA00023125"/>
    </source>
</evidence>
<dbReference type="EMBL" id="SMKX01000021">
    <property type="protein sequence ID" value="TDD60774.1"/>
    <property type="molecule type" value="Genomic_DNA"/>
</dbReference>
<evidence type="ECO:0000313" key="7">
    <source>
        <dbReference type="EMBL" id="TDD60774.1"/>
    </source>
</evidence>
<dbReference type="InterPro" id="IPR051677">
    <property type="entry name" value="AfsR-DnrI-RedD_regulator"/>
</dbReference>
<evidence type="ECO:0000259" key="6">
    <source>
        <dbReference type="PROSITE" id="PS51755"/>
    </source>
</evidence>
<dbReference type="SUPFAM" id="SSF48452">
    <property type="entry name" value="TPR-like"/>
    <property type="match status" value="2"/>
</dbReference>